<evidence type="ECO:0000256" key="1">
    <source>
        <dbReference type="PROSITE-ProRule" id="PRU00285"/>
    </source>
</evidence>
<dbReference type="OrthoDB" id="288864at2"/>
<organism evidence="4 5">
    <name type="scientific">Tautonia sociabilis</name>
    <dbReference type="NCBI Taxonomy" id="2080755"/>
    <lineage>
        <taxon>Bacteria</taxon>
        <taxon>Pseudomonadati</taxon>
        <taxon>Planctomycetota</taxon>
        <taxon>Planctomycetia</taxon>
        <taxon>Isosphaerales</taxon>
        <taxon>Isosphaeraceae</taxon>
        <taxon>Tautonia</taxon>
    </lineage>
</organism>
<dbReference type="PANTHER" id="PTHR11527">
    <property type="entry name" value="HEAT-SHOCK PROTEIN 20 FAMILY MEMBER"/>
    <property type="match status" value="1"/>
</dbReference>
<dbReference type="InterPro" id="IPR002068">
    <property type="entry name" value="A-crystallin/Hsp20_dom"/>
</dbReference>
<dbReference type="SUPFAM" id="SSF49764">
    <property type="entry name" value="HSP20-like chaperones"/>
    <property type="match status" value="1"/>
</dbReference>
<comment type="caution">
    <text evidence="4">The sequence shown here is derived from an EMBL/GenBank/DDBJ whole genome shotgun (WGS) entry which is preliminary data.</text>
</comment>
<dbReference type="Gene3D" id="2.60.40.790">
    <property type="match status" value="1"/>
</dbReference>
<dbReference type="Pfam" id="PF00011">
    <property type="entry name" value="HSP20"/>
    <property type="match status" value="1"/>
</dbReference>
<evidence type="ECO:0000259" key="3">
    <source>
        <dbReference type="PROSITE" id="PS01031"/>
    </source>
</evidence>
<dbReference type="CDD" id="cd06464">
    <property type="entry name" value="ACD_sHsps-like"/>
    <property type="match status" value="1"/>
</dbReference>
<dbReference type="PROSITE" id="PS01031">
    <property type="entry name" value="SHSP"/>
    <property type="match status" value="1"/>
</dbReference>
<dbReference type="RefSeq" id="WP_126724962.1">
    <property type="nucleotide sequence ID" value="NZ_RYZH01000014.1"/>
</dbReference>
<evidence type="ECO:0000313" key="4">
    <source>
        <dbReference type="EMBL" id="RUL88053.1"/>
    </source>
</evidence>
<accession>A0A432MKV4</accession>
<reference evidence="4 5" key="1">
    <citation type="submission" date="2018-12" db="EMBL/GenBank/DDBJ databases">
        <authorList>
            <person name="Toschakov S.V."/>
        </authorList>
    </citation>
    <scope>NUCLEOTIDE SEQUENCE [LARGE SCALE GENOMIC DNA]</scope>
    <source>
        <strain evidence="4 5">GM2012</strain>
    </source>
</reference>
<gene>
    <name evidence="4" type="ORF">TsocGM_08915</name>
</gene>
<reference evidence="4 5" key="2">
    <citation type="submission" date="2019-01" db="EMBL/GenBank/DDBJ databases">
        <title>Tautonia sociabilis, a novel thermotolerant planctomycete of Isosphaeraceae family, isolated from a 4000 m deep subterranean habitat.</title>
        <authorList>
            <person name="Kovaleva O.L."/>
            <person name="Elcheninov A.G."/>
            <person name="Van Heerden E."/>
            <person name="Toshchakov S.V."/>
            <person name="Novikov A."/>
            <person name="Bonch-Osmolovskaya E.A."/>
            <person name="Kublanov I.V."/>
        </authorList>
    </citation>
    <scope>NUCLEOTIDE SEQUENCE [LARGE SCALE GENOMIC DNA]</scope>
    <source>
        <strain evidence="4 5">GM2012</strain>
    </source>
</reference>
<evidence type="ECO:0000313" key="5">
    <source>
        <dbReference type="Proteomes" id="UP000280296"/>
    </source>
</evidence>
<evidence type="ECO:0000256" key="2">
    <source>
        <dbReference type="RuleBase" id="RU003616"/>
    </source>
</evidence>
<protein>
    <submittedName>
        <fullName evidence="4">Hsp20/alpha crystallin family protein</fullName>
    </submittedName>
</protein>
<feature type="domain" description="SHSP" evidence="3">
    <location>
        <begin position="32"/>
        <end position="144"/>
    </location>
</feature>
<dbReference type="InterPro" id="IPR031107">
    <property type="entry name" value="Small_HSP"/>
</dbReference>
<dbReference type="AlphaFoldDB" id="A0A432MKV4"/>
<sequence>MGGLQWQGQWDPFREIRQEVGRLLGNIETMSLRVPRPFPAINLYDEGDRYYLTAELPGISASEIDLGIAGQTVTIRGERRRPEGVPEETYRRQERQFGRWARSVTFPDRIDSAGVSASFARGILTVVVPKNADARPRQIAVSSAE</sequence>
<dbReference type="Proteomes" id="UP000280296">
    <property type="component" value="Unassembled WGS sequence"/>
</dbReference>
<dbReference type="EMBL" id="RYZH01000014">
    <property type="protein sequence ID" value="RUL88053.1"/>
    <property type="molecule type" value="Genomic_DNA"/>
</dbReference>
<dbReference type="InterPro" id="IPR008978">
    <property type="entry name" value="HSP20-like_chaperone"/>
</dbReference>
<keyword evidence="5" id="KW-1185">Reference proteome</keyword>
<name>A0A432MKV4_9BACT</name>
<comment type="similarity">
    <text evidence="1 2">Belongs to the small heat shock protein (HSP20) family.</text>
</comment>
<proteinExistence type="inferred from homology"/>